<evidence type="ECO:0000256" key="1">
    <source>
        <dbReference type="SAM" id="SignalP"/>
    </source>
</evidence>
<keyword evidence="3" id="KW-1185">Reference proteome</keyword>
<dbReference type="PROSITE" id="PS51257">
    <property type="entry name" value="PROKAR_LIPOPROTEIN"/>
    <property type="match status" value="1"/>
</dbReference>
<dbReference type="EMBL" id="CP081294">
    <property type="protein sequence ID" value="QZD93922.1"/>
    <property type="molecule type" value="Genomic_DNA"/>
</dbReference>
<dbReference type="Proteomes" id="UP000824321">
    <property type="component" value="Chromosome"/>
</dbReference>
<evidence type="ECO:0000313" key="2">
    <source>
        <dbReference type="EMBL" id="QZD93922.1"/>
    </source>
</evidence>
<protein>
    <recommendedName>
        <fullName evidence="4">Lipoprotein</fullName>
    </recommendedName>
</protein>
<feature type="chain" id="PRO_5047074469" description="Lipoprotein" evidence="1">
    <location>
        <begin position="30"/>
        <end position="152"/>
    </location>
</feature>
<reference evidence="2 3" key="1">
    <citation type="submission" date="2021-08" db="EMBL/GenBank/DDBJ databases">
        <title>Comparative Genomics Analysis of the Genus Qipengyuania Reveals Extensive Genetic Diversity and Metabolic Versatility, Including the Description of Fifteen Novel Species.</title>
        <authorList>
            <person name="Liu Y."/>
        </authorList>
    </citation>
    <scope>NUCLEOTIDE SEQUENCE [LARGE SCALE GENOMIC DNA]</scope>
    <source>
        <strain evidence="2 3">1NDH1</strain>
    </source>
</reference>
<sequence length="152" mass="16190">MKLRLAIVAPFAALALSGCVTTVAPSTQANTDAYLTRMLAGESAMQGSELDKALAEASQYPLGSLENPVRASMPRGQRAYLSRLRCEDLSRPEFTRAGNVGLGPFGNIVDAYIVTCNGSEPAERTIHMDMYHSGYVESEAVDGYGITGGKPE</sequence>
<name>A0ABX9A251_9SPHN</name>
<proteinExistence type="predicted"/>
<evidence type="ECO:0000313" key="3">
    <source>
        <dbReference type="Proteomes" id="UP000824321"/>
    </source>
</evidence>
<accession>A0ABX9A251</accession>
<evidence type="ECO:0008006" key="4">
    <source>
        <dbReference type="Google" id="ProtNLM"/>
    </source>
</evidence>
<gene>
    <name evidence="2" type="ORF">K3136_07295</name>
</gene>
<feature type="signal peptide" evidence="1">
    <location>
        <begin position="1"/>
        <end position="29"/>
    </location>
</feature>
<organism evidence="2 3">
    <name type="scientific">Qipengyuania gelatinilytica</name>
    <dbReference type="NCBI Taxonomy" id="2867231"/>
    <lineage>
        <taxon>Bacteria</taxon>
        <taxon>Pseudomonadati</taxon>
        <taxon>Pseudomonadota</taxon>
        <taxon>Alphaproteobacteria</taxon>
        <taxon>Sphingomonadales</taxon>
        <taxon>Erythrobacteraceae</taxon>
        <taxon>Qipengyuania</taxon>
    </lineage>
</organism>
<keyword evidence="1" id="KW-0732">Signal</keyword>
<dbReference type="RefSeq" id="WP_221429688.1">
    <property type="nucleotide sequence ID" value="NZ_CP081294.1"/>
</dbReference>